<evidence type="ECO:0008006" key="4">
    <source>
        <dbReference type="Google" id="ProtNLM"/>
    </source>
</evidence>
<sequence>MAKFPLPFLLSLAIGDVPRMGKNTSHNDTNPRLSTSAFHGAATLSRTETSQRRKRRATRTSRPRWSVETKQPGNVMVTIKFMKNTSMFNTGKEAELHERN</sequence>
<proteinExistence type="predicted"/>
<feature type="compositionally biased region" description="Polar residues" evidence="1">
    <location>
        <begin position="22"/>
        <end position="37"/>
    </location>
</feature>
<organism evidence="2 3">
    <name type="scientific">Chryseolinea lacunae</name>
    <dbReference type="NCBI Taxonomy" id="2801331"/>
    <lineage>
        <taxon>Bacteria</taxon>
        <taxon>Pseudomonadati</taxon>
        <taxon>Bacteroidota</taxon>
        <taxon>Cytophagia</taxon>
        <taxon>Cytophagales</taxon>
        <taxon>Fulvivirgaceae</taxon>
        <taxon>Chryseolinea</taxon>
    </lineage>
</organism>
<evidence type="ECO:0000313" key="2">
    <source>
        <dbReference type="EMBL" id="MBL0741864.1"/>
    </source>
</evidence>
<name>A0ABS1KQY7_9BACT</name>
<comment type="caution">
    <text evidence="2">The sequence shown here is derived from an EMBL/GenBank/DDBJ whole genome shotgun (WGS) entry which is preliminary data.</text>
</comment>
<accession>A0ABS1KQY7</accession>
<evidence type="ECO:0000256" key="1">
    <source>
        <dbReference type="SAM" id="MobiDB-lite"/>
    </source>
</evidence>
<feature type="region of interest" description="Disordered" evidence="1">
    <location>
        <begin position="19"/>
        <end position="71"/>
    </location>
</feature>
<dbReference type="RefSeq" id="WP_202009431.1">
    <property type="nucleotide sequence ID" value="NZ_JAERRB010000003.1"/>
</dbReference>
<evidence type="ECO:0000313" key="3">
    <source>
        <dbReference type="Proteomes" id="UP000613030"/>
    </source>
</evidence>
<keyword evidence="3" id="KW-1185">Reference proteome</keyword>
<feature type="compositionally biased region" description="Basic residues" evidence="1">
    <location>
        <begin position="52"/>
        <end position="62"/>
    </location>
</feature>
<reference evidence="2 3" key="1">
    <citation type="submission" date="2021-01" db="EMBL/GenBank/DDBJ databases">
        <title>Chryseolinea sp. Jin1 Genome sequencing and assembly.</title>
        <authorList>
            <person name="Kim I."/>
        </authorList>
    </citation>
    <scope>NUCLEOTIDE SEQUENCE [LARGE SCALE GENOMIC DNA]</scope>
    <source>
        <strain evidence="2 3">Jin1</strain>
    </source>
</reference>
<gene>
    <name evidence="2" type="ORF">JI741_11585</name>
</gene>
<dbReference type="Proteomes" id="UP000613030">
    <property type="component" value="Unassembled WGS sequence"/>
</dbReference>
<protein>
    <recommendedName>
        <fullName evidence="4">Secreted protein</fullName>
    </recommendedName>
</protein>
<dbReference type="EMBL" id="JAERRB010000003">
    <property type="protein sequence ID" value="MBL0741864.1"/>
    <property type="molecule type" value="Genomic_DNA"/>
</dbReference>